<comment type="similarity">
    <text evidence="2 6">Belongs to the flagella basal body rod proteins family.</text>
</comment>
<evidence type="ECO:0000256" key="5">
    <source>
        <dbReference type="ARBA" id="ARBA00040228"/>
    </source>
</evidence>
<keyword evidence="10" id="KW-0966">Cell projection</keyword>
<protein>
    <recommendedName>
        <fullName evidence="5 6">Flagellar basal-body rod protein FlgF</fullName>
    </recommendedName>
</protein>
<dbReference type="RefSeq" id="WP_008599465.1">
    <property type="nucleotide sequence ID" value="NZ_AMRV01000001.1"/>
</dbReference>
<dbReference type="EMBL" id="AMRV01000001">
    <property type="protein sequence ID" value="EMD84164.1"/>
    <property type="molecule type" value="Genomic_DNA"/>
</dbReference>
<dbReference type="Pfam" id="PF00460">
    <property type="entry name" value="Flg_bb_rod"/>
    <property type="match status" value="1"/>
</dbReference>
<evidence type="ECO:0000259" key="7">
    <source>
        <dbReference type="Pfam" id="PF00460"/>
    </source>
</evidence>
<feature type="domain" description="Flagellar basal-body/hook protein C-terminal" evidence="8">
    <location>
        <begin position="200"/>
        <end position="244"/>
    </location>
</feature>
<dbReference type="PANTHER" id="PTHR30435:SF18">
    <property type="entry name" value="FLAGELLAR BASAL-BODY ROD PROTEIN FLGF"/>
    <property type="match status" value="1"/>
</dbReference>
<dbReference type="PANTHER" id="PTHR30435">
    <property type="entry name" value="FLAGELLAR PROTEIN"/>
    <property type="match status" value="1"/>
</dbReference>
<feature type="domain" description="Flagellar hook protein FlgE/F/G-like D1" evidence="9">
    <location>
        <begin position="86"/>
        <end position="146"/>
    </location>
</feature>
<evidence type="ECO:0000256" key="3">
    <source>
        <dbReference type="ARBA" id="ARBA00023143"/>
    </source>
</evidence>
<gene>
    <name evidence="10" type="ORF">C725_0094</name>
</gene>
<dbReference type="GO" id="GO:0071978">
    <property type="term" value="P:bacterial-type flagellum-dependent swarming motility"/>
    <property type="evidence" value="ECO:0007669"/>
    <property type="project" value="TreeGrafter"/>
</dbReference>
<evidence type="ECO:0000256" key="4">
    <source>
        <dbReference type="ARBA" id="ARBA00038560"/>
    </source>
</evidence>
<dbReference type="AlphaFoldDB" id="M2TC09"/>
<feature type="domain" description="Flagellar basal body rod protein N-terminal" evidence="7">
    <location>
        <begin position="6"/>
        <end position="35"/>
    </location>
</feature>
<evidence type="ECO:0000259" key="8">
    <source>
        <dbReference type="Pfam" id="PF06429"/>
    </source>
</evidence>
<dbReference type="InterPro" id="IPR037925">
    <property type="entry name" value="FlgE/F/G-like"/>
</dbReference>
<dbReference type="OrthoDB" id="9804559at2"/>
<comment type="subunit">
    <text evidence="4 6">The basal body constitutes a major portion of the flagellar organelle and consists of five rings (E,L,P,S, and M) mounted on a central rod. The rod consists of about 26 subunits of FlgG in the distal portion, and FlgB, FlgC and FlgF are thought to build up the proximal portion of the rod with about 6 subunits each.</text>
</comment>
<evidence type="ECO:0000256" key="1">
    <source>
        <dbReference type="ARBA" id="ARBA00004117"/>
    </source>
</evidence>
<reference evidence="10 11" key="1">
    <citation type="journal article" date="2013" name="Genome Announc.">
        <title>Draft Genome Sequence of Strain JLT2015T, Belonging to the Family Sphingomonadaceae of the Alphaproteobacteria.</title>
        <authorList>
            <person name="Tang K."/>
            <person name="Liu K."/>
            <person name="Li S."/>
            <person name="Jiao N."/>
        </authorList>
    </citation>
    <scope>NUCLEOTIDE SEQUENCE [LARGE SCALE GENOMIC DNA]</scope>
    <source>
        <strain evidence="10 11">JLT2015</strain>
    </source>
</reference>
<dbReference type="InterPro" id="IPR001444">
    <property type="entry name" value="Flag_bb_rod_N"/>
</dbReference>
<keyword evidence="10" id="KW-0969">Cilium</keyword>
<keyword evidence="11" id="KW-1185">Reference proteome</keyword>
<dbReference type="NCBIfam" id="NF009280">
    <property type="entry name" value="PRK12640.1"/>
    <property type="match status" value="1"/>
</dbReference>
<evidence type="ECO:0000256" key="2">
    <source>
        <dbReference type="ARBA" id="ARBA00009677"/>
    </source>
</evidence>
<dbReference type="Pfam" id="PF06429">
    <property type="entry name" value="Flg_bbr_C"/>
    <property type="match status" value="1"/>
</dbReference>
<dbReference type="SUPFAM" id="SSF117143">
    <property type="entry name" value="Flagellar hook protein flgE"/>
    <property type="match status" value="1"/>
</dbReference>
<dbReference type="Proteomes" id="UP000011717">
    <property type="component" value="Unassembled WGS sequence"/>
</dbReference>
<dbReference type="NCBIfam" id="TIGR03506">
    <property type="entry name" value="FlgEFG_subfam"/>
    <property type="match status" value="1"/>
</dbReference>
<evidence type="ECO:0000256" key="6">
    <source>
        <dbReference type="RuleBase" id="RU362116"/>
    </source>
</evidence>
<name>M2TC09_9SPHN</name>
<evidence type="ECO:0000313" key="11">
    <source>
        <dbReference type="Proteomes" id="UP000011717"/>
    </source>
</evidence>
<keyword evidence="10" id="KW-0282">Flagellum</keyword>
<dbReference type="GO" id="GO:0030694">
    <property type="term" value="C:bacterial-type flagellum basal body, rod"/>
    <property type="evidence" value="ECO:0007669"/>
    <property type="project" value="UniProtKB-UniRule"/>
</dbReference>
<organism evidence="10 11">
    <name type="scientific">Pacificimonas flava</name>
    <dbReference type="NCBI Taxonomy" id="1234595"/>
    <lineage>
        <taxon>Bacteria</taxon>
        <taxon>Pseudomonadati</taxon>
        <taxon>Pseudomonadota</taxon>
        <taxon>Alphaproteobacteria</taxon>
        <taxon>Sphingomonadales</taxon>
        <taxon>Sphingosinicellaceae</taxon>
        <taxon>Pacificimonas</taxon>
    </lineage>
</organism>
<comment type="subcellular location">
    <subcellularLocation>
        <location evidence="1 6">Bacterial flagellum basal body</location>
    </subcellularLocation>
</comment>
<keyword evidence="3 6" id="KW-0975">Bacterial flagellum</keyword>
<comment type="caution">
    <text evidence="10">The sequence shown here is derived from an EMBL/GenBank/DDBJ whole genome shotgun (WGS) entry which is preliminary data.</text>
</comment>
<proteinExistence type="inferred from homology"/>
<accession>M2TC09</accession>
<dbReference type="Pfam" id="PF22692">
    <property type="entry name" value="LlgE_F_G_D1"/>
    <property type="match status" value="1"/>
</dbReference>
<dbReference type="InterPro" id="IPR010930">
    <property type="entry name" value="Flg_bb/hook_C_dom"/>
</dbReference>
<evidence type="ECO:0000313" key="10">
    <source>
        <dbReference type="EMBL" id="EMD84164.1"/>
    </source>
</evidence>
<sequence>MDKLAYTAFSGMRASLAAQSVTANNIANSSTTGFRRDFSATVAAAVEARGTLEARILSQSRENQADMSEGTLIATGRPLDVAVSSGSFLTVQAEDGSEAYTRRGDLTVAPSGLLVNGEGHPIVGEGGPITVPPASRIEIGADGTIAIQARDARPGDELEQIGKLKLVTPEDPAQLKRLPSGLFTDPAGGLAGDPAARVVTGQLEGSNVNMAAELVNLTEQARQFELQVGLLTASRDLDQASASLMRNE</sequence>
<dbReference type="PATRIC" id="fig|1234595.3.peg.94"/>
<evidence type="ECO:0000259" key="9">
    <source>
        <dbReference type="Pfam" id="PF22692"/>
    </source>
</evidence>
<dbReference type="InterPro" id="IPR020013">
    <property type="entry name" value="Flagellar_FlgE/F/G"/>
</dbReference>
<dbReference type="InterPro" id="IPR053967">
    <property type="entry name" value="LlgE_F_G-like_D1"/>
</dbReference>